<keyword evidence="1" id="KW-0472">Membrane</keyword>
<feature type="transmembrane region" description="Helical" evidence="1">
    <location>
        <begin position="93"/>
        <end position="120"/>
    </location>
</feature>
<organism evidence="2 3">
    <name type="scientific">Salipiger mangrovisoli</name>
    <dbReference type="NCBI Taxonomy" id="2865933"/>
    <lineage>
        <taxon>Bacteria</taxon>
        <taxon>Pseudomonadati</taxon>
        <taxon>Pseudomonadota</taxon>
        <taxon>Alphaproteobacteria</taxon>
        <taxon>Rhodobacterales</taxon>
        <taxon>Roseobacteraceae</taxon>
        <taxon>Salipiger</taxon>
    </lineage>
</organism>
<keyword evidence="3" id="KW-1185">Reference proteome</keyword>
<feature type="transmembrane region" description="Helical" evidence="1">
    <location>
        <begin position="52"/>
        <end position="73"/>
    </location>
</feature>
<sequence>MPDVLALIPAISPAVLFGSAGLAGQLVWPLFKQRRQILTAQFCIAACYAAQYALLGQWSGTGVCAIGATQTLIALAAGERPWLRHMGLGFLPVVWLVTALTWSGLASGLAMTACCLVMVGRMQRDTLRMRAVMLCAAPFGIGLDLSVGALPGLVGALISACIGAAALRREWLARQAGALRLAA</sequence>
<reference evidence="2 3" key="1">
    <citation type="journal article" date="2021" name="Int. J. Syst. Evol. Microbiol.">
        <title>Salipiger mangrovisoli sp. nov., isolated from mangrove soil and the proposal for the reclassification of Paraphaeobacter pallidus as Salipiger pallidus comb. nov.</title>
        <authorList>
            <person name="Du J."/>
            <person name="Liu Y."/>
            <person name="Pei T."/>
            <person name="Deng M.R."/>
            <person name="Zhu H."/>
        </authorList>
    </citation>
    <scope>NUCLEOTIDE SEQUENCE [LARGE SCALE GENOMIC DNA]</scope>
    <source>
        <strain evidence="2 3">6D45A</strain>
    </source>
</reference>
<evidence type="ECO:0000313" key="3">
    <source>
        <dbReference type="Proteomes" id="UP000607796"/>
    </source>
</evidence>
<dbReference type="Proteomes" id="UP000607796">
    <property type="component" value="Unassembled WGS sequence"/>
</dbReference>
<keyword evidence="1" id="KW-0812">Transmembrane</keyword>
<feature type="transmembrane region" description="Helical" evidence="1">
    <location>
        <begin position="127"/>
        <end position="143"/>
    </location>
</feature>
<feature type="transmembrane region" description="Helical" evidence="1">
    <location>
        <begin position="6"/>
        <end position="31"/>
    </location>
</feature>
<protein>
    <submittedName>
        <fullName evidence="2">YgjV family protein</fullName>
    </submittedName>
</protein>
<proteinExistence type="predicted"/>
<gene>
    <name evidence="2" type="ORF">IQ782_11515</name>
</gene>
<accession>A0ABR9X1S1</accession>
<dbReference type="EMBL" id="JADFFK010000007">
    <property type="protein sequence ID" value="MBE9637472.1"/>
    <property type="molecule type" value="Genomic_DNA"/>
</dbReference>
<evidence type="ECO:0000256" key="1">
    <source>
        <dbReference type="SAM" id="Phobius"/>
    </source>
</evidence>
<comment type="caution">
    <text evidence="2">The sequence shown here is derived from an EMBL/GenBank/DDBJ whole genome shotgun (WGS) entry which is preliminary data.</text>
</comment>
<dbReference type="RefSeq" id="WP_194134774.1">
    <property type="nucleotide sequence ID" value="NZ_JADFFK010000007.1"/>
</dbReference>
<dbReference type="Pfam" id="PF10688">
    <property type="entry name" value="Imp-YgjV"/>
    <property type="match status" value="1"/>
</dbReference>
<keyword evidence="1" id="KW-1133">Transmembrane helix</keyword>
<evidence type="ECO:0000313" key="2">
    <source>
        <dbReference type="EMBL" id="MBE9637472.1"/>
    </source>
</evidence>
<name>A0ABR9X1S1_9RHOB</name>
<dbReference type="InterPro" id="IPR019629">
    <property type="entry name" value="Uncharacterised_HI1736/YgjV"/>
</dbReference>